<proteinExistence type="predicted"/>
<feature type="domain" description="HTH araC/xylS-type" evidence="4">
    <location>
        <begin position="180"/>
        <end position="278"/>
    </location>
</feature>
<evidence type="ECO:0000256" key="3">
    <source>
        <dbReference type="ARBA" id="ARBA00023163"/>
    </source>
</evidence>
<evidence type="ECO:0000313" key="6">
    <source>
        <dbReference type="Proteomes" id="UP000315673"/>
    </source>
</evidence>
<dbReference type="InterPro" id="IPR011051">
    <property type="entry name" value="RmlC_Cupin_sf"/>
</dbReference>
<dbReference type="InterPro" id="IPR018060">
    <property type="entry name" value="HTH_AraC"/>
</dbReference>
<dbReference type="PROSITE" id="PS01124">
    <property type="entry name" value="HTH_ARAC_FAMILY_2"/>
    <property type="match status" value="1"/>
</dbReference>
<dbReference type="SMART" id="SM00342">
    <property type="entry name" value="HTH_ARAC"/>
    <property type="match status" value="1"/>
</dbReference>
<keyword evidence="6" id="KW-1185">Reference proteome</keyword>
<reference evidence="5 6" key="1">
    <citation type="submission" date="2019-07" db="EMBL/GenBank/DDBJ databases">
        <title>Full genome sequence of Sphingomonas sp. 4R-6-7(HKS19).</title>
        <authorList>
            <person name="Im W.-T."/>
        </authorList>
    </citation>
    <scope>NUCLEOTIDE SEQUENCE [LARGE SCALE GENOMIC DNA]</scope>
    <source>
        <strain evidence="5 6">HKS19</strain>
    </source>
</reference>
<dbReference type="GO" id="GO:0043565">
    <property type="term" value="F:sequence-specific DNA binding"/>
    <property type="evidence" value="ECO:0007669"/>
    <property type="project" value="InterPro"/>
</dbReference>
<dbReference type="EMBL" id="CP042306">
    <property type="protein sequence ID" value="QDZ06905.1"/>
    <property type="molecule type" value="Genomic_DNA"/>
</dbReference>
<dbReference type="PROSITE" id="PS00041">
    <property type="entry name" value="HTH_ARAC_FAMILY_1"/>
    <property type="match status" value="1"/>
</dbReference>
<protein>
    <submittedName>
        <fullName evidence="5">Helix-turn-helix domain-containing protein</fullName>
    </submittedName>
</protein>
<evidence type="ECO:0000313" key="5">
    <source>
        <dbReference type="EMBL" id="QDZ06905.1"/>
    </source>
</evidence>
<dbReference type="InterPro" id="IPR050204">
    <property type="entry name" value="AraC_XylS_family_regulators"/>
</dbReference>
<dbReference type="InterPro" id="IPR018062">
    <property type="entry name" value="HTH_AraC-typ_CS"/>
</dbReference>
<dbReference type="Pfam" id="PF12833">
    <property type="entry name" value="HTH_18"/>
    <property type="match status" value="1"/>
</dbReference>
<dbReference type="KEGG" id="spai:FPZ24_04935"/>
<dbReference type="Gene3D" id="1.10.10.60">
    <property type="entry name" value="Homeodomain-like"/>
    <property type="match status" value="2"/>
</dbReference>
<dbReference type="AlphaFoldDB" id="A0A5B8LGJ4"/>
<evidence type="ECO:0000256" key="1">
    <source>
        <dbReference type="ARBA" id="ARBA00023015"/>
    </source>
</evidence>
<name>A0A5B8LGJ4_9SPHN</name>
<dbReference type="SUPFAM" id="SSF51182">
    <property type="entry name" value="RmlC-like cupins"/>
    <property type="match status" value="1"/>
</dbReference>
<dbReference type="PANTHER" id="PTHR46796">
    <property type="entry name" value="HTH-TYPE TRANSCRIPTIONAL ACTIVATOR RHAS-RELATED"/>
    <property type="match status" value="1"/>
</dbReference>
<keyword evidence="3" id="KW-0804">Transcription</keyword>
<dbReference type="GO" id="GO:0003700">
    <property type="term" value="F:DNA-binding transcription factor activity"/>
    <property type="evidence" value="ECO:0007669"/>
    <property type="project" value="InterPro"/>
</dbReference>
<dbReference type="InterPro" id="IPR009057">
    <property type="entry name" value="Homeodomain-like_sf"/>
</dbReference>
<organism evidence="5 6">
    <name type="scientific">Sphingomonas panacisoli</name>
    <dbReference type="NCBI Taxonomy" id="1813879"/>
    <lineage>
        <taxon>Bacteria</taxon>
        <taxon>Pseudomonadati</taxon>
        <taxon>Pseudomonadota</taxon>
        <taxon>Alphaproteobacteria</taxon>
        <taxon>Sphingomonadales</taxon>
        <taxon>Sphingomonadaceae</taxon>
        <taxon>Sphingomonas</taxon>
    </lineage>
</organism>
<evidence type="ECO:0000259" key="4">
    <source>
        <dbReference type="PROSITE" id="PS01124"/>
    </source>
</evidence>
<sequence length="283" mass="30684">MIEMVQMRRHGAGSAGPSSGKFVVSALPPGESAVQSLSPSIKVVIEGEEIHEIDGRPYVVRPGQMLLVDRGPPSRATVRRNQQTLGLCIYLPSSGNDGFDPNLVLPRAILQSTDSNSLGRLIADYAARLHRGRGDAQLPATMMAQVSASLGDVLSSAGRSIGALDVKKASTRQEIYHRLEVARALLHGNIDRVVPLDELARSAGLSGFHLTRYFAAAYGAPPARYHRTLRLERAAQRLRVTNLAITEIALDAGYAELSAFTHAFRREYGCAPTAIERPRKRPC</sequence>
<keyword evidence="2" id="KW-0238">DNA-binding</keyword>
<dbReference type="SUPFAM" id="SSF46689">
    <property type="entry name" value="Homeodomain-like"/>
    <property type="match status" value="2"/>
</dbReference>
<dbReference type="OrthoDB" id="644174at2"/>
<dbReference type="PANTHER" id="PTHR46796:SF6">
    <property type="entry name" value="ARAC SUBFAMILY"/>
    <property type="match status" value="1"/>
</dbReference>
<gene>
    <name evidence="5" type="ORF">FPZ24_04935</name>
</gene>
<evidence type="ECO:0000256" key="2">
    <source>
        <dbReference type="ARBA" id="ARBA00023125"/>
    </source>
</evidence>
<accession>A0A5B8LGJ4</accession>
<keyword evidence="1" id="KW-0805">Transcription regulation</keyword>
<dbReference type="Proteomes" id="UP000315673">
    <property type="component" value="Chromosome"/>
</dbReference>